<dbReference type="PANTHER" id="PTHR32063:SF13">
    <property type="entry name" value="MULTIDRUG EFFLUX PUMP SUBUNIT ACRB-RELATED"/>
    <property type="match status" value="1"/>
</dbReference>
<evidence type="ECO:0000256" key="1">
    <source>
        <dbReference type="ARBA" id="ARBA00004429"/>
    </source>
</evidence>
<feature type="transmembrane region" description="Helical" evidence="9">
    <location>
        <begin position="470"/>
        <end position="497"/>
    </location>
</feature>
<evidence type="ECO:0000256" key="3">
    <source>
        <dbReference type="ARBA" id="ARBA00022448"/>
    </source>
</evidence>
<dbReference type="FunFam" id="3.30.2090.10:FF:000001">
    <property type="entry name" value="Efflux pump membrane transporter"/>
    <property type="match status" value="1"/>
</dbReference>
<dbReference type="Gene3D" id="3.30.2090.10">
    <property type="entry name" value="Multidrug efflux transporter AcrB TolC docking domain, DN and DC subdomains"/>
    <property type="match status" value="2"/>
</dbReference>
<keyword evidence="4" id="KW-1003">Cell membrane</keyword>
<dbReference type="NCBIfam" id="TIGR00915">
    <property type="entry name" value="2A0602"/>
    <property type="match status" value="1"/>
</dbReference>
<evidence type="ECO:0000256" key="6">
    <source>
        <dbReference type="ARBA" id="ARBA00022692"/>
    </source>
</evidence>
<keyword evidence="6 9" id="KW-0812">Transmembrane</keyword>
<dbReference type="GO" id="GO:0042910">
    <property type="term" value="F:xenobiotic transmembrane transporter activity"/>
    <property type="evidence" value="ECO:0007669"/>
    <property type="project" value="TreeGrafter"/>
</dbReference>
<dbReference type="InterPro" id="IPR027463">
    <property type="entry name" value="AcrB_DN_DC_subdom"/>
</dbReference>
<dbReference type="FunFam" id="3.30.2090.10:FF:000002">
    <property type="entry name" value="Efflux pump membrane transporter"/>
    <property type="match status" value="1"/>
</dbReference>
<feature type="transmembrane region" description="Helical" evidence="9">
    <location>
        <begin position="974"/>
        <end position="994"/>
    </location>
</feature>
<dbReference type="Gene3D" id="3.30.70.1320">
    <property type="entry name" value="Multidrug efflux transporter AcrB pore domain like"/>
    <property type="match status" value="1"/>
</dbReference>
<feature type="transmembrane region" description="Helical" evidence="9">
    <location>
        <begin position="366"/>
        <end position="387"/>
    </location>
</feature>
<feature type="transmembrane region" description="Helical" evidence="9">
    <location>
        <begin position="874"/>
        <end position="891"/>
    </location>
</feature>
<protein>
    <recommendedName>
        <fullName evidence="9">Efflux pump membrane transporter</fullName>
    </recommendedName>
</protein>
<evidence type="ECO:0000313" key="10">
    <source>
        <dbReference type="EMBL" id="AUX92679.1"/>
    </source>
</evidence>
<keyword evidence="5 9" id="KW-0997">Cell inner membrane</keyword>
<comment type="subcellular location">
    <subcellularLocation>
        <location evidence="1 9">Cell inner membrane</location>
        <topology evidence="1 9">Multi-pass membrane protein</topology>
    </subcellularLocation>
</comment>
<sequence>MAKFFIDRPIFAWVIAIIIMLAGALSILKLPIEQYPNVAPVAVQISANYPGADAKTLQDSVTQVIEQNMNGIDGLMYMSSNSDSSGSLQLTLSFQSGTDADIAQVQVQNKLQLAMPLLPQEVQQQGIQVEKSSSSFLMVAGFVSEDGSMTQNDIADFVSSNIKDPISRTTGVGDTQLFGAQYAMRIWMDPHKLNNYQLTPVDVVNAISTQNAQVAAGQLGGTPPVKGQQLNASIIAQTRLTSTEEFGKILLKVNPDGSQVRLRDVATIELGGENYEIIARFNGQPASGLGIKLATGANALDTADAVKAELNRLSPTFPAGLKVVYPYDTTPFVKISIFEVVKTLFEAIVLVFLVMYLFLQNFRATLIPTIAVPVVLLGTFAIINAFGYSINTLTMFGMVLAIGLLVDDAIVVVENVERVMAEEGLPPKEATRKSMDQIQGALVGIALVLSAVFIPMAFFGGSTGVIYRQFSITIVSAMVLSVIVALILTPALCATLLKPIKKGDHGKTTGFFGWFNRLFDKSTNHYVDSVGHIVRSTGRYLLIYLFIVVGMAVLFMRLPTSFLPEEDQGLLLTQAQLPAGATQERTQKVLDEVSNYYLTKEKANVQSVFTVNGFGFAGRGQNTGIAFVSLKPWDERSGADNKVPAIAGRAMQALGSIKDAMVIPFNLPAIIELGNATGFDFELIDQANLGHDKLTQARNQLLGMVAQHPDTVVGVRPNGLEDTPQYKLTVDQEKAQALGVSISDINTTLGAAWGGSYVNDFIDRGRVKKVYVMGKADSRMLPDDINKWYVRASNGDMVPFSAFSTARWQYGSPRLERYNGLPSMEILGQAAPGRSSGDAMALMEQLASQLPQGIGYDWTGMSYQERLSGNQAPALYAISLIVVFLCLAALYESWSIPFAVMLVVPLGVIGALLFTTLRGLSNDVYFVVGLLTTIGLSAKNAILIVEFAKDLMEKEGKGLIEATLDATRMRLRPILMTSLAFILGVLPLAISTGAGSGAQNAVGTGVMGGMVTATVLAIFFVPVFFVVVRRRFSKHKEELEQGHPVEHQH</sequence>
<evidence type="ECO:0000256" key="8">
    <source>
        <dbReference type="ARBA" id="ARBA00023136"/>
    </source>
</evidence>
<feature type="transmembrane region" description="Helical" evidence="9">
    <location>
        <begin position="1006"/>
        <end position="1028"/>
    </location>
</feature>
<dbReference type="SUPFAM" id="SSF82866">
    <property type="entry name" value="Multidrug efflux transporter AcrB transmembrane domain"/>
    <property type="match status" value="2"/>
</dbReference>
<dbReference type="AlphaFoldDB" id="A0A2L0IDX2"/>
<dbReference type="RefSeq" id="WP_104956562.1">
    <property type="nucleotide sequence ID" value="NZ_CP026377.1"/>
</dbReference>
<dbReference type="NCBIfam" id="NF000282">
    <property type="entry name" value="RND_permease_1"/>
    <property type="match status" value="1"/>
</dbReference>
<dbReference type="GO" id="GO:0015562">
    <property type="term" value="F:efflux transmembrane transporter activity"/>
    <property type="evidence" value="ECO:0007669"/>
    <property type="project" value="InterPro"/>
</dbReference>
<evidence type="ECO:0000256" key="9">
    <source>
        <dbReference type="RuleBase" id="RU364070"/>
    </source>
</evidence>
<dbReference type="GO" id="GO:0009636">
    <property type="term" value="P:response to toxic substance"/>
    <property type="evidence" value="ECO:0007669"/>
    <property type="project" value="UniProtKB-ARBA"/>
</dbReference>
<dbReference type="Gene3D" id="3.30.70.1430">
    <property type="entry name" value="Multidrug efflux transporter AcrB pore domain"/>
    <property type="match status" value="2"/>
</dbReference>
<dbReference type="SUPFAM" id="SSF82714">
    <property type="entry name" value="Multidrug efflux transporter AcrB TolC docking domain, DN and DC subdomains"/>
    <property type="match status" value="2"/>
</dbReference>
<dbReference type="InterPro" id="IPR001036">
    <property type="entry name" value="Acrflvin-R"/>
</dbReference>
<name>A0A2L0IDX2_9GAMM</name>
<feature type="transmembrane region" description="Helical" evidence="9">
    <location>
        <begin position="541"/>
        <end position="558"/>
    </location>
</feature>
<reference evidence="10 11" key="1">
    <citation type="submission" date="2018-01" db="EMBL/GenBank/DDBJ databases">
        <title>Complete and assembled Genome of Pantoea gaviniae DSM22758T.</title>
        <authorList>
            <person name="Stevens M.J.A."/>
            <person name="Zurfluh K."/>
            <person name="Stephan R."/>
        </authorList>
    </citation>
    <scope>NUCLEOTIDE SEQUENCE [LARGE SCALE GENOMIC DNA]</scope>
    <source>
        <strain evidence="10 11">DSM 22758</strain>
    </source>
</reference>
<keyword evidence="11" id="KW-1185">Reference proteome</keyword>
<dbReference type="SUPFAM" id="SSF82693">
    <property type="entry name" value="Multidrug efflux transporter AcrB pore domain, PN1, PN2, PC1 and PC2 subdomains"/>
    <property type="match status" value="3"/>
</dbReference>
<comment type="similarity">
    <text evidence="2 9">Belongs to the resistance-nodulation-cell division (RND) (TC 2.A.6) family.</text>
</comment>
<accession>A0A2L0IDX2</accession>
<dbReference type="InterPro" id="IPR004764">
    <property type="entry name" value="MdtF-like"/>
</dbReference>
<dbReference type="Pfam" id="PF00873">
    <property type="entry name" value="ACR_tran"/>
    <property type="match status" value="1"/>
</dbReference>
<evidence type="ECO:0000256" key="5">
    <source>
        <dbReference type="ARBA" id="ARBA00022519"/>
    </source>
</evidence>
<dbReference type="GO" id="GO:0005886">
    <property type="term" value="C:plasma membrane"/>
    <property type="evidence" value="ECO:0007669"/>
    <property type="project" value="UniProtKB-SubCell"/>
</dbReference>
<dbReference type="PANTHER" id="PTHR32063">
    <property type="match status" value="1"/>
</dbReference>
<evidence type="ECO:0000256" key="4">
    <source>
        <dbReference type="ARBA" id="ARBA00022475"/>
    </source>
</evidence>
<evidence type="ECO:0000313" key="11">
    <source>
        <dbReference type="Proteomes" id="UP000238365"/>
    </source>
</evidence>
<organism evidence="10 11">
    <name type="scientific">Mixta gaviniae</name>
    <dbReference type="NCBI Taxonomy" id="665914"/>
    <lineage>
        <taxon>Bacteria</taxon>
        <taxon>Pseudomonadati</taxon>
        <taxon>Pseudomonadota</taxon>
        <taxon>Gammaproteobacteria</taxon>
        <taxon>Enterobacterales</taxon>
        <taxon>Erwiniaceae</taxon>
        <taxon>Mixta</taxon>
    </lineage>
</organism>
<dbReference type="KEGG" id="pgz:C2E15_06000"/>
<dbReference type="FunFam" id="1.20.1640.10:FF:000002">
    <property type="entry name" value="Efflux pump membrane transporter"/>
    <property type="match status" value="1"/>
</dbReference>
<dbReference type="Gene3D" id="1.20.1640.10">
    <property type="entry name" value="Multidrug efflux transporter AcrB transmembrane domain"/>
    <property type="match status" value="2"/>
</dbReference>
<gene>
    <name evidence="10" type="ORF">C2E15_06000</name>
</gene>
<dbReference type="PRINTS" id="PR00702">
    <property type="entry name" value="ACRIFLAVINRP"/>
</dbReference>
<dbReference type="Gene3D" id="3.30.70.1440">
    <property type="entry name" value="Multidrug efflux transporter AcrB pore domain"/>
    <property type="match status" value="1"/>
</dbReference>
<feature type="transmembrane region" description="Helical" evidence="9">
    <location>
        <begin position="340"/>
        <end position="359"/>
    </location>
</feature>
<dbReference type="EMBL" id="CP026377">
    <property type="protein sequence ID" value="AUX92679.1"/>
    <property type="molecule type" value="Genomic_DNA"/>
</dbReference>
<dbReference type="Proteomes" id="UP000238365">
    <property type="component" value="Chromosome"/>
</dbReference>
<feature type="transmembrane region" description="Helical" evidence="9">
    <location>
        <begin position="12"/>
        <end position="32"/>
    </location>
</feature>
<keyword evidence="3 9" id="KW-0813">Transport</keyword>
<proteinExistence type="inferred from homology"/>
<evidence type="ECO:0000256" key="7">
    <source>
        <dbReference type="ARBA" id="ARBA00022989"/>
    </source>
</evidence>
<evidence type="ECO:0000256" key="2">
    <source>
        <dbReference type="ARBA" id="ARBA00010942"/>
    </source>
</evidence>
<feature type="transmembrane region" description="Helical" evidence="9">
    <location>
        <begin position="924"/>
        <end position="945"/>
    </location>
</feature>
<feature type="transmembrane region" description="Helical" evidence="9">
    <location>
        <begin position="438"/>
        <end position="458"/>
    </location>
</feature>
<dbReference type="FunFam" id="3.30.70.1430:FF:000002">
    <property type="entry name" value="Efflux pump membrane transporter"/>
    <property type="match status" value="1"/>
</dbReference>
<feature type="transmembrane region" description="Helical" evidence="9">
    <location>
        <begin position="898"/>
        <end position="918"/>
    </location>
</feature>
<dbReference type="FunFam" id="3.30.70.1430:FF:000001">
    <property type="entry name" value="Efflux pump membrane transporter"/>
    <property type="match status" value="1"/>
</dbReference>
<comment type="caution">
    <text evidence="9">Lacks conserved residue(s) required for the propagation of feature annotation.</text>
</comment>
<dbReference type="FunFam" id="1.20.1640.10:FF:000001">
    <property type="entry name" value="Efflux pump membrane transporter"/>
    <property type="match status" value="1"/>
</dbReference>
<keyword evidence="7 9" id="KW-1133">Transmembrane helix</keyword>
<keyword evidence="8 9" id="KW-0472">Membrane</keyword>